<dbReference type="SUPFAM" id="SSF109998">
    <property type="entry name" value="Triger factor/SurA peptide-binding domain-like"/>
    <property type="match status" value="1"/>
</dbReference>
<sequence>MSSAPVENRIPSPCTPESEPNQVRASGAFAVYYLRKGKALNRLRYTLVGVAALIAMSACTQKGTDTNHASDASSKDATDAALTVNGTAISKREFAMLLREQPPRDETPNSPKKIVDNLTMQILAAQAATEKGLDKSPDVEDQMDLSKTSILAQAYVKDFFASHKPTDAQLNAEYDKVKAAASGNEYRARHIVVKTEDEAKAIIAKLDQDPKAFAQLASADSLDPVSKAKGGDLGWFDPTRMEPAFASAVEKLGKGQVSQEPVKSQFGYHVIMVDDIRSKAAAVPPFEQIKDSLAAHLEQEELLKTLGDMKTKANISVKP</sequence>
<dbReference type="AlphaFoldDB" id="A0A3D8K3F7"/>
<evidence type="ECO:0000256" key="6">
    <source>
        <dbReference type="ARBA" id="ARBA00023235"/>
    </source>
</evidence>
<evidence type="ECO:0000259" key="9">
    <source>
        <dbReference type="PROSITE" id="PS50198"/>
    </source>
</evidence>
<dbReference type="InterPro" id="IPR046357">
    <property type="entry name" value="PPIase_dom_sf"/>
</dbReference>
<comment type="similarity">
    <text evidence="2">Belongs to the PpiC/parvulin rotamase family.</text>
</comment>
<evidence type="ECO:0000256" key="7">
    <source>
        <dbReference type="PROSITE-ProRule" id="PRU00278"/>
    </source>
</evidence>
<comment type="catalytic activity">
    <reaction evidence="1">
        <text>[protein]-peptidylproline (omega=180) = [protein]-peptidylproline (omega=0)</text>
        <dbReference type="Rhea" id="RHEA:16237"/>
        <dbReference type="Rhea" id="RHEA-COMP:10747"/>
        <dbReference type="Rhea" id="RHEA-COMP:10748"/>
        <dbReference type="ChEBI" id="CHEBI:83833"/>
        <dbReference type="ChEBI" id="CHEBI:83834"/>
        <dbReference type="EC" id="5.2.1.8"/>
    </reaction>
</comment>
<dbReference type="InterPro" id="IPR050245">
    <property type="entry name" value="PrsA_foldase"/>
</dbReference>
<dbReference type="OrthoDB" id="14196at2"/>
<keyword evidence="5 7" id="KW-0697">Rotamase</keyword>
<evidence type="ECO:0000256" key="1">
    <source>
        <dbReference type="ARBA" id="ARBA00000971"/>
    </source>
</evidence>
<dbReference type="PANTHER" id="PTHR47245:SF1">
    <property type="entry name" value="FOLDASE PROTEIN PRSA"/>
    <property type="match status" value="1"/>
</dbReference>
<dbReference type="EC" id="5.2.1.8" evidence="3"/>
<evidence type="ECO:0000256" key="3">
    <source>
        <dbReference type="ARBA" id="ARBA00013194"/>
    </source>
</evidence>
<evidence type="ECO:0000256" key="4">
    <source>
        <dbReference type="ARBA" id="ARBA00022729"/>
    </source>
</evidence>
<dbReference type="Pfam" id="PF00639">
    <property type="entry name" value="Rotamase"/>
    <property type="match status" value="1"/>
</dbReference>
<dbReference type="PROSITE" id="PS01096">
    <property type="entry name" value="PPIC_PPIASE_1"/>
    <property type="match status" value="1"/>
</dbReference>
<accession>A0A3D8K3F7</accession>
<evidence type="ECO:0000313" key="10">
    <source>
        <dbReference type="EMBL" id="RDU99759.1"/>
    </source>
</evidence>
<evidence type="ECO:0000313" key="11">
    <source>
        <dbReference type="Proteomes" id="UP000256838"/>
    </source>
</evidence>
<keyword evidence="4" id="KW-0732">Signal</keyword>
<dbReference type="Proteomes" id="UP000256838">
    <property type="component" value="Unassembled WGS sequence"/>
</dbReference>
<evidence type="ECO:0000256" key="5">
    <source>
        <dbReference type="ARBA" id="ARBA00023110"/>
    </source>
</evidence>
<feature type="region of interest" description="Disordered" evidence="8">
    <location>
        <begin position="1"/>
        <end position="21"/>
    </location>
</feature>
<dbReference type="InterPro" id="IPR027304">
    <property type="entry name" value="Trigger_fact/SurA_dom_sf"/>
</dbReference>
<dbReference type="PROSITE" id="PS50198">
    <property type="entry name" value="PPIC_PPIASE_2"/>
    <property type="match status" value="1"/>
</dbReference>
<dbReference type="GO" id="GO:0003755">
    <property type="term" value="F:peptidyl-prolyl cis-trans isomerase activity"/>
    <property type="evidence" value="ECO:0007669"/>
    <property type="project" value="UniProtKB-KW"/>
</dbReference>
<dbReference type="SUPFAM" id="SSF54534">
    <property type="entry name" value="FKBP-like"/>
    <property type="match status" value="1"/>
</dbReference>
<name>A0A3D8K3F7_9BURK</name>
<comment type="caution">
    <text evidence="10">The sequence shown here is derived from an EMBL/GenBank/DDBJ whole genome shotgun (WGS) entry which is preliminary data.</text>
</comment>
<organism evidence="10 11">
    <name type="scientific">Trinickia dinghuensis</name>
    <dbReference type="NCBI Taxonomy" id="2291023"/>
    <lineage>
        <taxon>Bacteria</taxon>
        <taxon>Pseudomonadati</taxon>
        <taxon>Pseudomonadota</taxon>
        <taxon>Betaproteobacteria</taxon>
        <taxon>Burkholderiales</taxon>
        <taxon>Burkholderiaceae</taxon>
        <taxon>Trinickia</taxon>
    </lineage>
</organism>
<keyword evidence="6 7" id="KW-0413">Isomerase</keyword>
<evidence type="ECO:0000256" key="8">
    <source>
        <dbReference type="SAM" id="MobiDB-lite"/>
    </source>
</evidence>
<dbReference type="PANTHER" id="PTHR47245">
    <property type="entry name" value="PEPTIDYLPROLYL ISOMERASE"/>
    <property type="match status" value="1"/>
</dbReference>
<dbReference type="Gene3D" id="3.10.50.40">
    <property type="match status" value="1"/>
</dbReference>
<proteinExistence type="inferred from homology"/>
<feature type="domain" description="PpiC" evidence="9">
    <location>
        <begin position="183"/>
        <end position="275"/>
    </location>
</feature>
<gene>
    <name evidence="10" type="ORF">DWV00_04900</name>
</gene>
<dbReference type="InterPro" id="IPR023058">
    <property type="entry name" value="PPIase_PpiC_CS"/>
</dbReference>
<dbReference type="InterPro" id="IPR000297">
    <property type="entry name" value="PPIase_PpiC"/>
</dbReference>
<evidence type="ECO:0000256" key="2">
    <source>
        <dbReference type="ARBA" id="ARBA00007656"/>
    </source>
</evidence>
<protein>
    <recommendedName>
        <fullName evidence="3">peptidylprolyl isomerase</fullName>
        <ecNumber evidence="3">5.2.1.8</ecNumber>
    </recommendedName>
</protein>
<keyword evidence="11" id="KW-1185">Reference proteome</keyword>
<reference evidence="10 11" key="1">
    <citation type="submission" date="2018-08" db="EMBL/GenBank/DDBJ databases">
        <title>Paraburkholderia sp. DHOM06 isolated from forest soil.</title>
        <authorList>
            <person name="Gao Z.-H."/>
            <person name="Qiu L.-H."/>
        </authorList>
    </citation>
    <scope>NUCLEOTIDE SEQUENCE [LARGE SCALE GENOMIC DNA]</scope>
    <source>
        <strain evidence="10 11">DHOM06</strain>
    </source>
</reference>
<dbReference type="EMBL" id="QRGA01000003">
    <property type="protein sequence ID" value="RDU99759.1"/>
    <property type="molecule type" value="Genomic_DNA"/>
</dbReference>